<evidence type="ECO:0000313" key="2">
    <source>
        <dbReference type="Proteomes" id="UP000076967"/>
    </source>
</evidence>
<gene>
    <name evidence="1" type="ORF">PGLA_14475</name>
</gene>
<protein>
    <recommendedName>
        <fullName evidence="3">Thioredoxin domain-containing protein</fullName>
    </recommendedName>
</protein>
<organism evidence="1 2">
    <name type="scientific">Paenibacillus glacialis</name>
    <dbReference type="NCBI Taxonomy" id="494026"/>
    <lineage>
        <taxon>Bacteria</taxon>
        <taxon>Bacillati</taxon>
        <taxon>Bacillota</taxon>
        <taxon>Bacilli</taxon>
        <taxon>Bacillales</taxon>
        <taxon>Paenibacillaceae</taxon>
        <taxon>Paenibacillus</taxon>
    </lineage>
</organism>
<dbReference type="OrthoDB" id="2472367at2"/>
<accession>A0A162K812</accession>
<name>A0A162K812_9BACL</name>
<evidence type="ECO:0008006" key="3">
    <source>
        <dbReference type="Google" id="ProtNLM"/>
    </source>
</evidence>
<dbReference type="RefSeq" id="WP_068533881.1">
    <property type="nucleotide sequence ID" value="NZ_LVJH01000025.1"/>
</dbReference>
<proteinExistence type="predicted"/>
<evidence type="ECO:0000313" key="1">
    <source>
        <dbReference type="EMBL" id="OAB42018.1"/>
    </source>
</evidence>
<dbReference type="Proteomes" id="UP000076967">
    <property type="component" value="Unassembled WGS sequence"/>
</dbReference>
<comment type="caution">
    <text evidence="1">The sequence shown here is derived from an EMBL/GenBank/DDBJ whole genome shotgun (WGS) entry which is preliminary data.</text>
</comment>
<keyword evidence="2" id="KW-1185">Reference proteome</keyword>
<dbReference type="EMBL" id="LVJH01000025">
    <property type="protein sequence ID" value="OAB42018.1"/>
    <property type="molecule type" value="Genomic_DNA"/>
</dbReference>
<reference evidence="1 2" key="1">
    <citation type="submission" date="2016-03" db="EMBL/GenBank/DDBJ databases">
        <title>Draft genome sequence of Paenibacillus glacialis DSM 22343.</title>
        <authorList>
            <person name="Shin S.-K."/>
            <person name="Yi H."/>
        </authorList>
    </citation>
    <scope>NUCLEOTIDE SEQUENCE [LARGE SCALE GENOMIC DNA]</scope>
    <source>
        <strain evidence="1 2">DSM 22343</strain>
    </source>
</reference>
<dbReference type="STRING" id="494026.PGLA_14475"/>
<sequence length="164" mass="19112">MEIERPHDNHRRFLKQFSEEYKLGTYFPENLILLAKSEPTSFQWLRSTEYGSVVFLMSAHCSACHMGPIQEFVENFRAFNYCVLFEGSDEVVEMQREVYDIDIPFYISDPIKLQNQLHVGVIPFALVLNRIGQVVGAGIFNDYEKLKRLANPLIQVYENSLIKQ</sequence>
<dbReference type="AlphaFoldDB" id="A0A162K812"/>